<dbReference type="GO" id="GO:0032259">
    <property type="term" value="P:methylation"/>
    <property type="evidence" value="ECO:0007669"/>
    <property type="project" value="UniProtKB-KW"/>
</dbReference>
<reference evidence="1 2" key="1">
    <citation type="submission" date="2017-05" db="EMBL/GenBank/DDBJ databases">
        <authorList>
            <person name="Song R."/>
            <person name="Chenine A.L."/>
            <person name="Ruprecht R.M."/>
        </authorList>
    </citation>
    <scope>NUCLEOTIDE SEQUENCE [LARGE SCALE GENOMIC DNA]</scope>
    <source>
        <strain evidence="1 2">CECT 8898</strain>
    </source>
</reference>
<organism evidence="1 2">
    <name type="scientific">Maliponia aquimaris</name>
    <dbReference type="NCBI Taxonomy" id="1673631"/>
    <lineage>
        <taxon>Bacteria</taxon>
        <taxon>Pseudomonadati</taxon>
        <taxon>Pseudomonadota</taxon>
        <taxon>Alphaproteobacteria</taxon>
        <taxon>Rhodobacterales</taxon>
        <taxon>Paracoccaceae</taxon>
        <taxon>Maliponia</taxon>
    </lineage>
</organism>
<gene>
    <name evidence="1" type="ORF">MAA8898_04236</name>
</gene>
<sequence length="311" mass="35224">MKKLSKENFDTVQWYYKIDLGDGIVTPGYNYQNVVPTKKLLRSCHLKDAYLLDIGVMEGALSVLMEREGAKVVGYDRVDWTDKIGLVKETQNASFDYYGGKTFHNFAKQAQADKLAPFDIVVMSGVLYHTIDPLLFLYYARCMMAVGSTFVIETSAVTDSECLMQFNNAGRFYSFTNYYQVSTGWLDYTLRYLGFRILDVSYVNAGQYMYGENKDMHVPRVALRCVLTGEQQLHADDEWGRKKLMMRELAEYMAIETYPAKDPAKYADQALNPALPVHDGVDSVDVTAAIKATKPEARDPEGTVLTLDSRL</sequence>
<dbReference type="GO" id="GO:0008168">
    <property type="term" value="F:methyltransferase activity"/>
    <property type="evidence" value="ECO:0007669"/>
    <property type="project" value="UniProtKB-KW"/>
</dbReference>
<keyword evidence="1" id="KW-0808">Transferase</keyword>
<dbReference type="RefSeq" id="WP_094022987.1">
    <property type="nucleotide sequence ID" value="NZ_FXYF01000015.1"/>
</dbReference>
<evidence type="ECO:0000313" key="1">
    <source>
        <dbReference type="EMBL" id="SMX49248.1"/>
    </source>
</evidence>
<dbReference type="Pfam" id="PF13489">
    <property type="entry name" value="Methyltransf_23"/>
    <property type="match status" value="1"/>
</dbReference>
<dbReference type="AlphaFoldDB" id="A0A238L2S0"/>
<proteinExistence type="predicted"/>
<name>A0A238L2S0_9RHOB</name>
<accession>A0A238L2S0</accession>
<dbReference type="Proteomes" id="UP000207598">
    <property type="component" value="Unassembled WGS sequence"/>
</dbReference>
<keyword evidence="1" id="KW-0830">Ubiquinone</keyword>
<dbReference type="InterPro" id="IPR029063">
    <property type="entry name" value="SAM-dependent_MTases_sf"/>
</dbReference>
<protein>
    <submittedName>
        <fullName evidence="1">Bifunctional 3-demethylubiquinone-9 3-methyltransferase/ 2-octaprenyl-6-hydroxy phenol methylase</fullName>
    </submittedName>
</protein>
<dbReference type="SUPFAM" id="SSF53335">
    <property type="entry name" value="S-adenosyl-L-methionine-dependent methyltransferases"/>
    <property type="match status" value="1"/>
</dbReference>
<keyword evidence="2" id="KW-1185">Reference proteome</keyword>
<keyword evidence="1" id="KW-0489">Methyltransferase</keyword>
<dbReference type="EMBL" id="FXYF01000015">
    <property type="protein sequence ID" value="SMX49248.1"/>
    <property type="molecule type" value="Genomic_DNA"/>
</dbReference>
<dbReference type="OrthoDB" id="9765084at2"/>
<dbReference type="Gene3D" id="3.40.50.150">
    <property type="entry name" value="Vaccinia Virus protein VP39"/>
    <property type="match status" value="1"/>
</dbReference>
<evidence type="ECO:0000313" key="2">
    <source>
        <dbReference type="Proteomes" id="UP000207598"/>
    </source>
</evidence>